<keyword evidence="1" id="KW-0812">Transmembrane</keyword>
<feature type="transmembrane region" description="Helical" evidence="1">
    <location>
        <begin position="12"/>
        <end position="32"/>
    </location>
</feature>
<comment type="caution">
    <text evidence="2">The sequence shown here is derived from an EMBL/GenBank/DDBJ whole genome shotgun (WGS) entry which is preliminary data.</text>
</comment>
<name>A0A9X2SU81_9BACE</name>
<sequence>MGTSAIKGLFYIRLIAVIFILIAITIAVAFQFRLQHTQVHLPLCQAHAVY</sequence>
<reference evidence="2" key="1">
    <citation type="journal article" date="2022" name="Arch. Microbiol.">
        <title>Bacteroides muris sp. nov. isolated from the cecum of wild-derived house mice.</title>
        <authorList>
            <person name="Fokt H."/>
            <person name="Unni R."/>
            <person name="Repnik U."/>
            <person name="Schmitz R.A."/>
            <person name="Bramkamp M."/>
            <person name="Baines J.F."/>
            <person name="Unterweger D."/>
        </authorList>
    </citation>
    <scope>NUCLEOTIDE SEQUENCE</scope>
    <source>
        <strain evidence="2">KH365_2</strain>
    </source>
</reference>
<keyword evidence="1" id="KW-1133">Transmembrane helix</keyword>
<gene>
    <name evidence="2" type="ORF">M1B79_12445</name>
</gene>
<evidence type="ECO:0000313" key="2">
    <source>
        <dbReference type="EMBL" id="MCR6505457.1"/>
    </source>
</evidence>
<evidence type="ECO:0000313" key="3">
    <source>
        <dbReference type="Proteomes" id="UP001143192"/>
    </source>
</evidence>
<dbReference type="EMBL" id="JAMZED010000030">
    <property type="protein sequence ID" value="MCR6505457.1"/>
    <property type="molecule type" value="Genomic_DNA"/>
</dbReference>
<dbReference type="RefSeq" id="WP_176469104.1">
    <property type="nucleotide sequence ID" value="NZ_JAMZED010000030.1"/>
</dbReference>
<reference evidence="2" key="2">
    <citation type="submission" date="2022-04" db="EMBL/GenBank/DDBJ databases">
        <authorList>
            <person name="Fokt H."/>
            <person name="Baines J."/>
        </authorList>
    </citation>
    <scope>NUCLEOTIDE SEQUENCE</scope>
    <source>
        <strain evidence="2">KH365_2</strain>
    </source>
</reference>
<keyword evidence="3" id="KW-1185">Reference proteome</keyword>
<organism evidence="2 3">
    <name type="scientific">Bacteroides muris</name>
    <name type="common">ex Fokt et al. 2023</name>
    <dbReference type="NCBI Taxonomy" id="2937417"/>
    <lineage>
        <taxon>Bacteria</taxon>
        <taxon>Pseudomonadati</taxon>
        <taxon>Bacteroidota</taxon>
        <taxon>Bacteroidia</taxon>
        <taxon>Bacteroidales</taxon>
        <taxon>Bacteroidaceae</taxon>
        <taxon>Bacteroides</taxon>
    </lineage>
</organism>
<dbReference type="AlphaFoldDB" id="A0A9X2SU81"/>
<evidence type="ECO:0000256" key="1">
    <source>
        <dbReference type="SAM" id="Phobius"/>
    </source>
</evidence>
<dbReference type="Proteomes" id="UP001143192">
    <property type="component" value="Unassembled WGS sequence"/>
</dbReference>
<proteinExistence type="predicted"/>
<keyword evidence="1" id="KW-0472">Membrane</keyword>
<accession>A0A9X2SU81</accession>
<protein>
    <submittedName>
        <fullName evidence="2">Uncharacterized protein</fullName>
    </submittedName>
</protein>